<name>A0AAD9K1E2_RIDPI</name>
<keyword evidence="2" id="KW-1185">Reference proteome</keyword>
<accession>A0AAD9K1E2</accession>
<protein>
    <submittedName>
        <fullName evidence="1">Uncharacterized protein</fullName>
    </submittedName>
</protein>
<comment type="caution">
    <text evidence="1">The sequence shown here is derived from an EMBL/GenBank/DDBJ whole genome shotgun (WGS) entry which is preliminary data.</text>
</comment>
<gene>
    <name evidence="1" type="ORF">NP493_1482g00000</name>
</gene>
<sequence>MAETDSRVTILFTKKSHLCNTSVVYLLQNLFPKGKENRTISLNAQCMVLLKSPRDAGQVGQLAKQMYPGRVKYMQDAFKDATSTPYGYLLIDLKHETPEVARLRTKVFPDDVIQYVYVPRV</sequence>
<organism evidence="1 2">
    <name type="scientific">Ridgeia piscesae</name>
    <name type="common">Tubeworm</name>
    <dbReference type="NCBI Taxonomy" id="27915"/>
    <lineage>
        <taxon>Eukaryota</taxon>
        <taxon>Metazoa</taxon>
        <taxon>Spiralia</taxon>
        <taxon>Lophotrochozoa</taxon>
        <taxon>Annelida</taxon>
        <taxon>Polychaeta</taxon>
        <taxon>Sedentaria</taxon>
        <taxon>Canalipalpata</taxon>
        <taxon>Sabellida</taxon>
        <taxon>Siboglinidae</taxon>
        <taxon>Ridgeia</taxon>
    </lineage>
</organism>
<dbReference type="AlphaFoldDB" id="A0AAD9K1E2"/>
<evidence type="ECO:0000313" key="1">
    <source>
        <dbReference type="EMBL" id="KAK2163096.1"/>
    </source>
</evidence>
<evidence type="ECO:0000313" key="2">
    <source>
        <dbReference type="Proteomes" id="UP001209878"/>
    </source>
</evidence>
<dbReference type="EMBL" id="JAODUO010001481">
    <property type="protein sequence ID" value="KAK2163096.1"/>
    <property type="molecule type" value="Genomic_DNA"/>
</dbReference>
<reference evidence="1" key="1">
    <citation type="journal article" date="2023" name="Mol. Biol. Evol.">
        <title>Third-Generation Sequencing Reveals the Adaptive Role of the Epigenome in Three Deep-Sea Polychaetes.</title>
        <authorList>
            <person name="Perez M."/>
            <person name="Aroh O."/>
            <person name="Sun Y."/>
            <person name="Lan Y."/>
            <person name="Juniper S.K."/>
            <person name="Young C.R."/>
            <person name="Angers B."/>
            <person name="Qian P.Y."/>
        </authorList>
    </citation>
    <scope>NUCLEOTIDE SEQUENCE</scope>
    <source>
        <strain evidence="1">R07B-5</strain>
    </source>
</reference>
<proteinExistence type="predicted"/>
<dbReference type="Proteomes" id="UP001209878">
    <property type="component" value="Unassembled WGS sequence"/>
</dbReference>